<dbReference type="SUPFAM" id="SSF51735">
    <property type="entry name" value="NAD(P)-binding Rossmann-fold domains"/>
    <property type="match status" value="1"/>
</dbReference>
<organism evidence="2 3">
    <name type="scientific">Pelagerythrobacter marensis</name>
    <dbReference type="NCBI Taxonomy" id="543877"/>
    <lineage>
        <taxon>Bacteria</taxon>
        <taxon>Pseudomonadati</taxon>
        <taxon>Pseudomonadota</taxon>
        <taxon>Alphaproteobacteria</taxon>
        <taxon>Sphingomonadales</taxon>
        <taxon>Erythrobacteraceae</taxon>
        <taxon>Pelagerythrobacter</taxon>
    </lineage>
</organism>
<dbReference type="OrthoDB" id="109589at2"/>
<comment type="similarity">
    <text evidence="1">Belongs to the short-chain dehydrogenases/reductases (SDR) family.</text>
</comment>
<dbReference type="PANTHER" id="PTHR44656:SF7">
    <property type="entry name" value="DEHYDROGENASE_REDUCTASE SDR FAMILY MEMBER 12"/>
    <property type="match status" value="1"/>
</dbReference>
<keyword evidence="3" id="KW-1185">Reference proteome</keyword>
<gene>
    <name evidence="2" type="ORF">AM2010_2581</name>
</gene>
<name>A0A0G3XDD4_9SPHN</name>
<dbReference type="PRINTS" id="PR00080">
    <property type="entry name" value="SDRFAMILY"/>
</dbReference>
<dbReference type="PANTHER" id="PTHR44656">
    <property type="entry name" value="DEHYDROGENASE/REDUCTASE SDR FAMILY MEMBER 12"/>
    <property type="match status" value="1"/>
</dbReference>
<evidence type="ECO:0000256" key="1">
    <source>
        <dbReference type="RuleBase" id="RU000363"/>
    </source>
</evidence>
<dbReference type="InterPro" id="IPR002347">
    <property type="entry name" value="SDR_fam"/>
</dbReference>
<dbReference type="STRING" id="543877.AM2010_2581"/>
<dbReference type="PATRIC" id="fig|543877.4.peg.2619"/>
<dbReference type="AlphaFoldDB" id="A0A0G3XDD4"/>
<reference evidence="2 3" key="1">
    <citation type="submission" date="2015-06" db="EMBL/GenBank/DDBJ databases">
        <authorList>
            <person name="Kim K.M."/>
        </authorList>
    </citation>
    <scope>NUCLEOTIDE SEQUENCE [LARGE SCALE GENOMIC DNA]</scope>
    <source>
        <strain evidence="2 3">KCTC 22370</strain>
    </source>
</reference>
<protein>
    <submittedName>
        <fullName evidence="2">Oxidoreductase, short chain dehydrogenase/reductase family</fullName>
    </submittedName>
</protein>
<accession>A0A0G3XDD4</accession>
<dbReference type="Proteomes" id="UP000037643">
    <property type="component" value="Chromosome"/>
</dbReference>
<dbReference type="KEGG" id="amx:AM2010_2581"/>
<dbReference type="Gene3D" id="3.40.50.720">
    <property type="entry name" value="NAD(P)-binding Rossmann-like Domain"/>
    <property type="match status" value="1"/>
</dbReference>
<sequence length="302" mass="32021">MPSKALTFYGRFLPSFTRIGYVARGLPLRPPAGSLAGQRWLVTGATGGIGRAVAMRAARHGARVMAVGRDPAKLAVLARASEGIEPAQRDLSRVSENLGLAEECGSIDVLVNNVGVLATAYGTTAEGFETSYATSLLGHFALTEALIDAGKLDRAAIVNVTSGGLYNAPLDTALLNLDRGAYNGFLAYAANKRAQLALADHWAGRIGCAYAMHPGWVATAGVSDALPWMDRWLGPLLRSPDQGADTAIWLASKRPAPRPDRVWFDRAARTAHHYAHTKNAPSGIDDLLAKLQADVARAKDGQ</sequence>
<dbReference type="Pfam" id="PF00106">
    <property type="entry name" value="adh_short"/>
    <property type="match status" value="1"/>
</dbReference>
<dbReference type="InterPro" id="IPR036291">
    <property type="entry name" value="NAD(P)-bd_dom_sf"/>
</dbReference>
<dbReference type="PRINTS" id="PR00081">
    <property type="entry name" value="GDHRDH"/>
</dbReference>
<evidence type="ECO:0000313" key="2">
    <source>
        <dbReference type="EMBL" id="AKM08636.1"/>
    </source>
</evidence>
<dbReference type="RefSeq" id="WP_053044089.1">
    <property type="nucleotide sequence ID" value="NZ_CP011805.1"/>
</dbReference>
<dbReference type="EMBL" id="CP011805">
    <property type="protein sequence ID" value="AKM08636.1"/>
    <property type="molecule type" value="Genomic_DNA"/>
</dbReference>
<proteinExistence type="inferred from homology"/>
<dbReference type="InterPro" id="IPR052992">
    <property type="entry name" value="SDR_member_12"/>
</dbReference>
<evidence type="ECO:0000313" key="3">
    <source>
        <dbReference type="Proteomes" id="UP000037643"/>
    </source>
</evidence>